<dbReference type="Pfam" id="PF00512">
    <property type="entry name" value="HisKA"/>
    <property type="match status" value="1"/>
</dbReference>
<keyword evidence="7 10" id="KW-0067">ATP-binding</keyword>
<dbReference type="InterPro" id="IPR000014">
    <property type="entry name" value="PAS"/>
</dbReference>
<evidence type="ECO:0000256" key="3">
    <source>
        <dbReference type="ARBA" id="ARBA00022553"/>
    </source>
</evidence>
<evidence type="ECO:0000256" key="6">
    <source>
        <dbReference type="ARBA" id="ARBA00022777"/>
    </source>
</evidence>
<dbReference type="PANTHER" id="PTHR43065:SF10">
    <property type="entry name" value="PEROXIDE STRESS-ACTIVATED HISTIDINE KINASE MAK3"/>
    <property type="match status" value="1"/>
</dbReference>
<dbReference type="Gene3D" id="1.10.287.130">
    <property type="match status" value="1"/>
</dbReference>
<organism evidence="10 11">
    <name type="scientific">Acetobacter thailandicus</name>
    <dbReference type="NCBI Taxonomy" id="1502842"/>
    <lineage>
        <taxon>Bacteria</taxon>
        <taxon>Pseudomonadati</taxon>
        <taxon>Pseudomonadota</taxon>
        <taxon>Alphaproteobacteria</taxon>
        <taxon>Acetobacterales</taxon>
        <taxon>Acetobacteraceae</taxon>
        <taxon>Acetobacter</taxon>
    </lineage>
</organism>
<dbReference type="PANTHER" id="PTHR43065">
    <property type="entry name" value="SENSOR HISTIDINE KINASE"/>
    <property type="match status" value="1"/>
</dbReference>
<feature type="domain" description="Histidine kinase" evidence="9">
    <location>
        <begin position="142"/>
        <end position="361"/>
    </location>
</feature>
<gene>
    <name evidence="10" type="ORF">OQ497_00780</name>
</gene>
<dbReference type="SUPFAM" id="SSF55785">
    <property type="entry name" value="PYP-like sensor domain (PAS domain)"/>
    <property type="match status" value="1"/>
</dbReference>
<dbReference type="Proteomes" id="UP001301152">
    <property type="component" value="Unassembled WGS sequence"/>
</dbReference>
<proteinExistence type="predicted"/>
<keyword evidence="4" id="KW-0808">Transferase</keyword>
<dbReference type="EC" id="2.7.13.3" evidence="2"/>
<dbReference type="SMART" id="SM00388">
    <property type="entry name" value="HisKA"/>
    <property type="match status" value="1"/>
</dbReference>
<dbReference type="PROSITE" id="PS50109">
    <property type="entry name" value="HIS_KIN"/>
    <property type="match status" value="1"/>
</dbReference>
<dbReference type="InterPro" id="IPR035965">
    <property type="entry name" value="PAS-like_dom_sf"/>
</dbReference>
<dbReference type="InterPro" id="IPR036890">
    <property type="entry name" value="HATPase_C_sf"/>
</dbReference>
<evidence type="ECO:0000313" key="11">
    <source>
        <dbReference type="Proteomes" id="UP001301152"/>
    </source>
</evidence>
<evidence type="ECO:0000256" key="8">
    <source>
        <dbReference type="ARBA" id="ARBA00023012"/>
    </source>
</evidence>
<dbReference type="Gene3D" id="3.30.565.10">
    <property type="entry name" value="Histidine kinase-like ATPase, C-terminal domain"/>
    <property type="match status" value="1"/>
</dbReference>
<dbReference type="InterPro" id="IPR004358">
    <property type="entry name" value="Sig_transdc_His_kin-like_C"/>
</dbReference>
<dbReference type="SUPFAM" id="SSF55874">
    <property type="entry name" value="ATPase domain of HSP90 chaperone/DNA topoisomerase II/histidine kinase"/>
    <property type="match status" value="1"/>
</dbReference>
<dbReference type="RefSeq" id="WP_173559355.1">
    <property type="nucleotide sequence ID" value="NZ_JAPIUZ010000001.1"/>
</dbReference>
<evidence type="ECO:0000256" key="2">
    <source>
        <dbReference type="ARBA" id="ARBA00012438"/>
    </source>
</evidence>
<evidence type="ECO:0000256" key="1">
    <source>
        <dbReference type="ARBA" id="ARBA00000085"/>
    </source>
</evidence>
<evidence type="ECO:0000256" key="4">
    <source>
        <dbReference type="ARBA" id="ARBA00022679"/>
    </source>
</evidence>
<keyword evidence="3" id="KW-0597">Phosphoprotein</keyword>
<dbReference type="Pfam" id="PF02518">
    <property type="entry name" value="HATPase_c"/>
    <property type="match status" value="1"/>
</dbReference>
<dbReference type="CDD" id="cd00082">
    <property type="entry name" value="HisKA"/>
    <property type="match status" value="1"/>
</dbReference>
<dbReference type="InterPro" id="IPR003594">
    <property type="entry name" value="HATPase_dom"/>
</dbReference>
<sequence length="365" mass="40856">MAGDQIRTPAEAAYLLDVMPVPLLEVGAENEITFANAAAEEFFATSRRQLCQRTLQELTGQDHPLLELVAALRREHCRITEYDLTFHSHRFHYEGVTVFASDVPDREGAVVLTFHTSPMVRNLDQQTLLRSAARSISGLADVLVQEVRNPLSGIRGAAQLLSENVAATDVKLTKLICDDVDRIDALVERLSAFTETSSEYRLVNVHRILEHVRQLAVKDFAAEIIISEHYDPSLPYVWGSRDQFERMFLNLLKNAAESVRRNKGAGKIIFETRYEPGVGRILPGTSRWRHLPLVVSVCDTGAGVCETTRNHLFEPFSDKEAGDYGLHLAYASKVTDDHGGMIDVESRHNFTKIKIYLPAASESQK</sequence>
<dbReference type="EMBL" id="JAPIUZ010000001">
    <property type="protein sequence ID" value="MCX2562508.1"/>
    <property type="molecule type" value="Genomic_DNA"/>
</dbReference>
<dbReference type="InterPro" id="IPR005467">
    <property type="entry name" value="His_kinase_dom"/>
</dbReference>
<dbReference type="SUPFAM" id="SSF47384">
    <property type="entry name" value="Homodimeric domain of signal transducing histidine kinase"/>
    <property type="match status" value="1"/>
</dbReference>
<evidence type="ECO:0000259" key="9">
    <source>
        <dbReference type="PROSITE" id="PS50109"/>
    </source>
</evidence>
<dbReference type="InterPro" id="IPR036097">
    <property type="entry name" value="HisK_dim/P_sf"/>
</dbReference>
<reference evidence="10 11" key="1">
    <citation type="submission" date="2022-11" db="EMBL/GenBank/DDBJ databases">
        <title>Genome sequencing of Acetobacter type strain.</title>
        <authorList>
            <person name="Heo J."/>
            <person name="Lee D."/>
            <person name="Han B.-H."/>
            <person name="Hong S.-B."/>
            <person name="Kwon S.-W."/>
        </authorList>
    </citation>
    <scope>NUCLEOTIDE SEQUENCE [LARGE SCALE GENOMIC DNA]</scope>
    <source>
        <strain evidence="10 11">KACC 21253</strain>
    </source>
</reference>
<dbReference type="Gene3D" id="3.30.450.20">
    <property type="entry name" value="PAS domain"/>
    <property type="match status" value="1"/>
</dbReference>
<dbReference type="GO" id="GO:0005524">
    <property type="term" value="F:ATP binding"/>
    <property type="evidence" value="ECO:0007669"/>
    <property type="project" value="UniProtKB-KW"/>
</dbReference>
<comment type="caution">
    <text evidence="10">The sequence shown here is derived from an EMBL/GenBank/DDBJ whole genome shotgun (WGS) entry which is preliminary data.</text>
</comment>
<keyword evidence="8" id="KW-0902">Two-component regulatory system</keyword>
<protein>
    <recommendedName>
        <fullName evidence="2">histidine kinase</fullName>
        <ecNumber evidence="2">2.7.13.3</ecNumber>
    </recommendedName>
</protein>
<dbReference type="SMART" id="SM00387">
    <property type="entry name" value="HATPase_c"/>
    <property type="match status" value="1"/>
</dbReference>
<keyword evidence="5" id="KW-0547">Nucleotide-binding</keyword>
<evidence type="ECO:0000256" key="7">
    <source>
        <dbReference type="ARBA" id="ARBA00022840"/>
    </source>
</evidence>
<dbReference type="SMART" id="SM00091">
    <property type="entry name" value="PAS"/>
    <property type="match status" value="1"/>
</dbReference>
<keyword evidence="6" id="KW-0418">Kinase</keyword>
<dbReference type="PRINTS" id="PR00344">
    <property type="entry name" value="BCTRLSENSOR"/>
</dbReference>
<dbReference type="InterPro" id="IPR003661">
    <property type="entry name" value="HisK_dim/P_dom"/>
</dbReference>
<comment type="catalytic activity">
    <reaction evidence="1">
        <text>ATP + protein L-histidine = ADP + protein N-phospho-L-histidine.</text>
        <dbReference type="EC" id="2.7.13.3"/>
    </reaction>
</comment>
<accession>A0ABT3QB37</accession>
<evidence type="ECO:0000256" key="5">
    <source>
        <dbReference type="ARBA" id="ARBA00022741"/>
    </source>
</evidence>
<name>A0ABT3QB37_9PROT</name>
<evidence type="ECO:0000313" key="10">
    <source>
        <dbReference type="EMBL" id="MCX2562508.1"/>
    </source>
</evidence>
<keyword evidence="11" id="KW-1185">Reference proteome</keyword>